<dbReference type="Proteomes" id="UP000009309">
    <property type="component" value="Unassembled WGS sequence"/>
</dbReference>
<dbReference type="AlphaFoldDB" id="I2GKN5"/>
<keyword evidence="2" id="KW-1185">Reference proteome</keyword>
<reference evidence="1 2" key="1">
    <citation type="journal article" date="2012" name="J. Bacteriol.">
        <title>Genome Sequence of the Filamentous Bacterium Fibrisoma limi BUZ 3T.</title>
        <authorList>
            <person name="Filippini M."/>
            <person name="Qi W."/>
            <person name="Jaenicke S."/>
            <person name="Goesmann A."/>
            <person name="Smits T.H."/>
            <person name="Bagheri H.C."/>
        </authorList>
    </citation>
    <scope>NUCLEOTIDE SEQUENCE [LARGE SCALE GENOMIC DNA]</scope>
    <source>
        <strain evidence="2">BUZ 3T</strain>
    </source>
</reference>
<sequence>MIIDQFKTNQAMNTSSFRTWFKQLKAEVVKVNPAFTAGCFDRLFRAYAYMDYSVRSLTPQQAAAQYAL</sequence>
<gene>
    <name evidence="1" type="ORF">BN8_03633</name>
</gene>
<dbReference type="STRING" id="1185876.BN8_03633"/>
<organism evidence="1 2">
    <name type="scientific">Fibrisoma limi BUZ 3</name>
    <dbReference type="NCBI Taxonomy" id="1185876"/>
    <lineage>
        <taxon>Bacteria</taxon>
        <taxon>Pseudomonadati</taxon>
        <taxon>Bacteroidota</taxon>
        <taxon>Cytophagia</taxon>
        <taxon>Cytophagales</taxon>
        <taxon>Spirosomataceae</taxon>
        <taxon>Fibrisoma</taxon>
    </lineage>
</organism>
<proteinExistence type="predicted"/>
<protein>
    <submittedName>
        <fullName evidence="1">Uncharacterized protein</fullName>
    </submittedName>
</protein>
<evidence type="ECO:0000313" key="2">
    <source>
        <dbReference type="Proteomes" id="UP000009309"/>
    </source>
</evidence>
<accession>I2GKN5</accession>
<dbReference type="EMBL" id="CAIT01000007">
    <property type="protein sequence ID" value="CCH54461.1"/>
    <property type="molecule type" value="Genomic_DNA"/>
</dbReference>
<evidence type="ECO:0000313" key="1">
    <source>
        <dbReference type="EMBL" id="CCH54461.1"/>
    </source>
</evidence>
<comment type="caution">
    <text evidence="1">The sequence shown here is derived from an EMBL/GenBank/DDBJ whole genome shotgun (WGS) entry which is preliminary data.</text>
</comment>
<name>I2GKN5_9BACT</name>